<proteinExistence type="predicted"/>
<evidence type="ECO:0000259" key="4">
    <source>
        <dbReference type="Pfam" id="PF25579"/>
    </source>
</evidence>
<dbReference type="GO" id="GO:0000209">
    <property type="term" value="P:protein polyubiquitination"/>
    <property type="evidence" value="ECO:0007669"/>
    <property type="project" value="TreeGrafter"/>
</dbReference>
<dbReference type="Gene3D" id="1.25.10.10">
    <property type="entry name" value="Leucine-rich Repeat Variant"/>
    <property type="match status" value="1"/>
</dbReference>
<evidence type="ECO:0000313" key="6">
    <source>
        <dbReference type="RefSeq" id="XP_056867286.1"/>
    </source>
</evidence>
<dbReference type="AlphaFoldDB" id="A0A9W3DU80"/>
<dbReference type="InterPro" id="IPR011989">
    <property type="entry name" value="ARM-like"/>
</dbReference>
<protein>
    <recommendedName>
        <fullName evidence="2">HECT-type E3 ubiquitin transferase</fullName>
        <ecNumber evidence="2">2.3.2.26</ecNumber>
    </recommendedName>
</protein>
<dbReference type="GO" id="GO:0061630">
    <property type="term" value="F:ubiquitin protein ligase activity"/>
    <property type="evidence" value="ECO:0007669"/>
    <property type="project" value="UniProtKB-EC"/>
</dbReference>
<dbReference type="Proteomes" id="UP000504610">
    <property type="component" value="Chromosome 5"/>
</dbReference>
<dbReference type="OrthoDB" id="1730250at2759"/>
<organism evidence="5 6">
    <name type="scientific">Raphanus sativus</name>
    <name type="common">Radish</name>
    <name type="synonym">Raphanus raphanistrum var. sativus</name>
    <dbReference type="NCBI Taxonomy" id="3726"/>
    <lineage>
        <taxon>Eukaryota</taxon>
        <taxon>Viridiplantae</taxon>
        <taxon>Streptophyta</taxon>
        <taxon>Embryophyta</taxon>
        <taxon>Tracheophyta</taxon>
        <taxon>Spermatophyta</taxon>
        <taxon>Magnoliopsida</taxon>
        <taxon>eudicotyledons</taxon>
        <taxon>Gunneridae</taxon>
        <taxon>Pentapetalae</taxon>
        <taxon>rosids</taxon>
        <taxon>malvids</taxon>
        <taxon>Brassicales</taxon>
        <taxon>Brassicaceae</taxon>
        <taxon>Brassiceae</taxon>
        <taxon>Raphanus</taxon>
    </lineage>
</organism>
<evidence type="ECO:0000256" key="1">
    <source>
        <dbReference type="ARBA" id="ARBA00000885"/>
    </source>
</evidence>
<dbReference type="SUPFAM" id="SSF48371">
    <property type="entry name" value="ARM repeat"/>
    <property type="match status" value="1"/>
</dbReference>
<dbReference type="PANTHER" id="PTHR45670:SF10">
    <property type="entry name" value="E3 UBIQUITIN-PROTEIN LIGASE UPL4"/>
    <property type="match status" value="1"/>
</dbReference>
<keyword evidence="5" id="KW-1185">Reference proteome</keyword>
<dbReference type="PANTHER" id="PTHR45670">
    <property type="entry name" value="E3 UBIQUITIN-PROTEIN LIGASE TRIP12"/>
    <property type="match status" value="1"/>
</dbReference>
<reference evidence="6" key="2">
    <citation type="submission" date="2025-08" db="UniProtKB">
        <authorList>
            <consortium name="RefSeq"/>
        </authorList>
    </citation>
    <scope>IDENTIFICATION</scope>
    <source>
        <tissue evidence="6">Leaf</tissue>
    </source>
</reference>
<gene>
    <name evidence="6" type="primary">LOC108860081</name>
</gene>
<evidence type="ECO:0000313" key="5">
    <source>
        <dbReference type="Proteomes" id="UP000504610"/>
    </source>
</evidence>
<name>A0A9W3DU80_RAPSA</name>
<dbReference type="InterPro" id="IPR045322">
    <property type="entry name" value="HECTD1/TRIP12-like"/>
</dbReference>
<dbReference type="InterPro" id="IPR016024">
    <property type="entry name" value="ARM-type_fold"/>
</dbReference>
<dbReference type="GeneID" id="108860081"/>
<evidence type="ECO:0000256" key="3">
    <source>
        <dbReference type="ARBA" id="ARBA00022679"/>
    </source>
</evidence>
<sequence length="124" mass="13868">MEVVEEPPGDQLKLKSLMLRLSEENDPSLQLTGLTELCEVLSFCTEDSLSGVMADVLSRVLVKLAKDESNGDIMLLAIRVITYLCDVYPRSVVFLVKHETIPALCQRLLAIEYLDVAEQLKSRT</sequence>
<dbReference type="Pfam" id="PF25579">
    <property type="entry name" value="TPR_TRIP12_N"/>
    <property type="match status" value="1"/>
</dbReference>
<dbReference type="InterPro" id="IPR057948">
    <property type="entry name" value="TPR_TRIP12_N"/>
</dbReference>
<dbReference type="GO" id="GO:0043161">
    <property type="term" value="P:proteasome-mediated ubiquitin-dependent protein catabolic process"/>
    <property type="evidence" value="ECO:0007669"/>
    <property type="project" value="TreeGrafter"/>
</dbReference>
<evidence type="ECO:0000256" key="2">
    <source>
        <dbReference type="ARBA" id="ARBA00012485"/>
    </source>
</evidence>
<comment type="catalytic activity">
    <reaction evidence="1">
        <text>S-ubiquitinyl-[E2 ubiquitin-conjugating enzyme]-L-cysteine + [acceptor protein]-L-lysine = [E2 ubiquitin-conjugating enzyme]-L-cysteine + N(6)-ubiquitinyl-[acceptor protein]-L-lysine.</text>
        <dbReference type="EC" id="2.3.2.26"/>
    </reaction>
</comment>
<dbReference type="KEGG" id="rsz:108860081"/>
<feature type="domain" description="E3 ubiquitin-protein ligase TRIP12-like TPR repeats" evidence="4">
    <location>
        <begin position="9"/>
        <end position="119"/>
    </location>
</feature>
<accession>A0A9W3DU80</accession>
<keyword evidence="3" id="KW-0808">Transferase</keyword>
<dbReference type="EC" id="2.3.2.26" evidence="2"/>
<dbReference type="RefSeq" id="XP_056867286.1">
    <property type="nucleotide sequence ID" value="XM_057011306.1"/>
</dbReference>
<reference evidence="5" key="1">
    <citation type="journal article" date="2019" name="Database">
        <title>The radish genome database (RadishGD): an integrated information resource for radish genomics.</title>
        <authorList>
            <person name="Yu H.J."/>
            <person name="Baek S."/>
            <person name="Lee Y.J."/>
            <person name="Cho A."/>
            <person name="Mun J.H."/>
        </authorList>
    </citation>
    <scope>NUCLEOTIDE SEQUENCE [LARGE SCALE GENOMIC DNA]</scope>
    <source>
        <strain evidence="5">cv. WK10039</strain>
    </source>
</reference>